<sequence>MVDVHQKRLLKALDHIREANRPSVARAFLKLSWITPEQFKEVASNRGPAAALTTTADPTVDSVMTEVVKHFTTDTSTAFSSPSPVALSSPSGAGEPSIPLDNYTNTLNMTIWNANGCARHTISAITDAMPNTTLLFMVETWLLSPLQYPTPWGQYHTYAIPVEGNPRGQMGISLFVHPDCPYPVTHFPSTSPYVLSCQVSTLLIHCVYFPPALSDAEALDILTD</sequence>
<dbReference type="EMBL" id="JAANIT010004159">
    <property type="protein sequence ID" value="KAG1532993.1"/>
    <property type="molecule type" value="Genomic_DNA"/>
</dbReference>
<name>A0A9P6XVE1_RHIOR</name>
<dbReference type="InterPro" id="IPR036691">
    <property type="entry name" value="Endo/exonu/phosph_ase_sf"/>
</dbReference>
<organism evidence="1 2">
    <name type="scientific">Rhizopus oryzae</name>
    <name type="common">Mucormycosis agent</name>
    <name type="synonym">Rhizopus arrhizus var. delemar</name>
    <dbReference type="NCBI Taxonomy" id="64495"/>
    <lineage>
        <taxon>Eukaryota</taxon>
        <taxon>Fungi</taxon>
        <taxon>Fungi incertae sedis</taxon>
        <taxon>Mucoromycota</taxon>
        <taxon>Mucoromycotina</taxon>
        <taxon>Mucoromycetes</taxon>
        <taxon>Mucorales</taxon>
        <taxon>Mucorineae</taxon>
        <taxon>Rhizopodaceae</taxon>
        <taxon>Rhizopus</taxon>
    </lineage>
</organism>
<dbReference type="SUPFAM" id="SSF56219">
    <property type="entry name" value="DNase I-like"/>
    <property type="match status" value="1"/>
</dbReference>
<reference evidence="1" key="1">
    <citation type="journal article" date="2020" name="Microb. Genom.">
        <title>Genetic diversity of clinical and environmental Mucorales isolates obtained from an investigation of mucormycosis cases among solid organ transplant recipients.</title>
        <authorList>
            <person name="Nguyen M.H."/>
            <person name="Kaul D."/>
            <person name="Muto C."/>
            <person name="Cheng S.J."/>
            <person name="Richter R.A."/>
            <person name="Bruno V.M."/>
            <person name="Liu G."/>
            <person name="Beyhan S."/>
            <person name="Sundermann A.J."/>
            <person name="Mounaud S."/>
            <person name="Pasculle A.W."/>
            <person name="Nierman W.C."/>
            <person name="Driscoll E."/>
            <person name="Cumbie R."/>
            <person name="Clancy C.J."/>
            <person name="Dupont C.L."/>
        </authorList>
    </citation>
    <scope>NUCLEOTIDE SEQUENCE</scope>
    <source>
        <strain evidence="1">GL16</strain>
    </source>
</reference>
<gene>
    <name evidence="1" type="ORF">G6F51_012838</name>
</gene>
<evidence type="ECO:0000313" key="1">
    <source>
        <dbReference type="EMBL" id="KAG1532993.1"/>
    </source>
</evidence>
<proteinExistence type="predicted"/>
<dbReference type="Proteomes" id="UP000717996">
    <property type="component" value="Unassembled WGS sequence"/>
</dbReference>
<evidence type="ECO:0000313" key="2">
    <source>
        <dbReference type="Proteomes" id="UP000717996"/>
    </source>
</evidence>
<dbReference type="AlphaFoldDB" id="A0A9P6XVE1"/>
<protein>
    <submittedName>
        <fullName evidence="1">Uncharacterized protein</fullName>
    </submittedName>
</protein>
<accession>A0A9P6XVE1</accession>
<comment type="caution">
    <text evidence="1">The sequence shown here is derived from an EMBL/GenBank/DDBJ whole genome shotgun (WGS) entry which is preliminary data.</text>
</comment>